<organism evidence="1 2">
    <name type="scientific">Trichoderma aggressivum f. europaeum</name>
    <dbReference type="NCBI Taxonomy" id="173218"/>
    <lineage>
        <taxon>Eukaryota</taxon>
        <taxon>Fungi</taxon>
        <taxon>Dikarya</taxon>
        <taxon>Ascomycota</taxon>
        <taxon>Pezizomycotina</taxon>
        <taxon>Sordariomycetes</taxon>
        <taxon>Hypocreomycetidae</taxon>
        <taxon>Hypocreales</taxon>
        <taxon>Hypocreaceae</taxon>
        <taxon>Trichoderma</taxon>
    </lineage>
</organism>
<evidence type="ECO:0000313" key="1">
    <source>
        <dbReference type="EMBL" id="KAK4077907.1"/>
    </source>
</evidence>
<dbReference type="GeneID" id="87917817"/>
<dbReference type="RefSeq" id="XP_062757590.1">
    <property type="nucleotide sequence ID" value="XM_062897912.1"/>
</dbReference>
<gene>
    <name evidence="1" type="ORF">Triagg1_3601</name>
</gene>
<comment type="caution">
    <text evidence="1">The sequence shown here is derived from an EMBL/GenBank/DDBJ whole genome shotgun (WGS) entry which is preliminary data.</text>
</comment>
<protein>
    <submittedName>
        <fullName evidence="1">Uncharacterized protein</fullName>
    </submittedName>
</protein>
<name>A0AAE1JD13_9HYPO</name>
<dbReference type="Proteomes" id="UP001273209">
    <property type="component" value="Unassembled WGS sequence"/>
</dbReference>
<dbReference type="EMBL" id="JAWRVG010000010">
    <property type="protein sequence ID" value="KAK4077907.1"/>
    <property type="molecule type" value="Genomic_DNA"/>
</dbReference>
<proteinExistence type="predicted"/>
<keyword evidence="2" id="KW-1185">Reference proteome</keyword>
<dbReference type="AlphaFoldDB" id="A0AAE1JD13"/>
<evidence type="ECO:0000313" key="2">
    <source>
        <dbReference type="Proteomes" id="UP001273209"/>
    </source>
</evidence>
<accession>A0AAE1JD13</accession>
<sequence length="183" mass="20107">MDIIGAVGKIISLIETGILGKQMRSATVTEASFYEQASQVFTSERKLSIIPSRLTKDLQEKDLKANAIAKSDPGTFGWMTQGSDYGHEYPDNLNDKERLVYDECDPDMLKHHVEASDNFRSLLQGPSGAFLILGKPACGKSTLMKHLMSNSVVLEDLEQWASKTGKSLIRAIFFFSVTQGSGA</sequence>
<reference evidence="1" key="1">
    <citation type="submission" date="2023-11" db="EMBL/GenBank/DDBJ databases">
        <title>The genome sequences of three competitors of mushroom-forming fungi.</title>
        <authorList>
            <person name="Beijen E."/>
            <person name="Ohm R.A."/>
        </authorList>
    </citation>
    <scope>NUCLEOTIDE SEQUENCE</scope>
    <source>
        <strain evidence="1">CBS 100526</strain>
    </source>
</reference>